<sequence length="316" mass="35876">MSLPQPPKKLIDYLPNGKTVCFDHHLRRYGICWVDFTYGESDEDDPYHIDYQDDSDEVASGDEEEDDEDDGNDEEDDRVFVLRGGVARFMPQWDHQVLGAGNAFQIKMEYDNPPKPLPRSESHYLSLPNLSSISSRIFSHLLWYTSIAACLHRWRLLWQWHSGRARWTECLLGPGSKFSFVERLMGVQTKAELATAARSLEAVRAKILLERRIMVTGAKGSNDPRTVKNSMNLRLVLVTNSSYIVEGMCRHCSNWKENNQGALVNKAGKATENSEGFLRLRGEVKKLSRAGVHVAYYLVVREENKDANILAKGSIA</sequence>
<evidence type="ECO:0000313" key="2">
    <source>
        <dbReference type="EMBL" id="CZR61514.1"/>
    </source>
</evidence>
<reference evidence="2 3" key="1">
    <citation type="submission" date="2016-03" db="EMBL/GenBank/DDBJ databases">
        <authorList>
            <person name="Ploux O."/>
        </authorList>
    </citation>
    <scope>NUCLEOTIDE SEQUENCE [LARGE SCALE GENOMIC DNA]</scope>
    <source>
        <strain evidence="2 3">UAMH 11012</strain>
    </source>
</reference>
<protein>
    <submittedName>
        <fullName evidence="2">Uncharacterized protein</fullName>
    </submittedName>
</protein>
<evidence type="ECO:0000256" key="1">
    <source>
        <dbReference type="SAM" id="MobiDB-lite"/>
    </source>
</evidence>
<keyword evidence="3" id="KW-1185">Reference proteome</keyword>
<gene>
    <name evidence="2" type="ORF">PAC_11411</name>
</gene>
<dbReference type="AlphaFoldDB" id="A0A1L7X920"/>
<dbReference type="GO" id="GO:0003676">
    <property type="term" value="F:nucleic acid binding"/>
    <property type="evidence" value="ECO:0007669"/>
    <property type="project" value="InterPro"/>
</dbReference>
<name>A0A1L7X920_9HELO</name>
<feature type="compositionally biased region" description="Acidic residues" evidence="1">
    <location>
        <begin position="52"/>
        <end position="75"/>
    </location>
</feature>
<dbReference type="EMBL" id="FJOG01000018">
    <property type="protein sequence ID" value="CZR61514.1"/>
    <property type="molecule type" value="Genomic_DNA"/>
</dbReference>
<dbReference type="Proteomes" id="UP000184330">
    <property type="component" value="Unassembled WGS sequence"/>
</dbReference>
<dbReference type="Gene3D" id="3.30.420.10">
    <property type="entry name" value="Ribonuclease H-like superfamily/Ribonuclease H"/>
    <property type="match status" value="1"/>
</dbReference>
<evidence type="ECO:0000313" key="3">
    <source>
        <dbReference type="Proteomes" id="UP000184330"/>
    </source>
</evidence>
<feature type="region of interest" description="Disordered" evidence="1">
    <location>
        <begin position="44"/>
        <end position="75"/>
    </location>
</feature>
<accession>A0A1L7X920</accession>
<organism evidence="2 3">
    <name type="scientific">Phialocephala subalpina</name>
    <dbReference type="NCBI Taxonomy" id="576137"/>
    <lineage>
        <taxon>Eukaryota</taxon>
        <taxon>Fungi</taxon>
        <taxon>Dikarya</taxon>
        <taxon>Ascomycota</taxon>
        <taxon>Pezizomycotina</taxon>
        <taxon>Leotiomycetes</taxon>
        <taxon>Helotiales</taxon>
        <taxon>Mollisiaceae</taxon>
        <taxon>Phialocephala</taxon>
        <taxon>Phialocephala fortinii species complex</taxon>
    </lineage>
</organism>
<proteinExistence type="predicted"/>
<dbReference type="InterPro" id="IPR036397">
    <property type="entry name" value="RNaseH_sf"/>
</dbReference>
<dbReference type="OrthoDB" id="245563at2759"/>